<keyword evidence="1" id="KW-0472">Membrane</keyword>
<dbReference type="KEGG" id="msto:MSTO_39540"/>
<protein>
    <recommendedName>
        <fullName evidence="2">Low molecular weight protein antigen 6 PH domain-containing protein</fullName>
    </recommendedName>
</protein>
<organism evidence="3 4">
    <name type="scientific">Mycobacterium stomatepiae</name>
    <dbReference type="NCBI Taxonomy" id="470076"/>
    <lineage>
        <taxon>Bacteria</taxon>
        <taxon>Bacillati</taxon>
        <taxon>Actinomycetota</taxon>
        <taxon>Actinomycetes</taxon>
        <taxon>Mycobacteriales</taxon>
        <taxon>Mycobacteriaceae</taxon>
        <taxon>Mycobacterium</taxon>
        <taxon>Mycobacterium simiae complex</taxon>
    </lineage>
</organism>
<dbReference type="EMBL" id="AP022587">
    <property type="protein sequence ID" value="BBY23749.1"/>
    <property type="molecule type" value="Genomic_DNA"/>
</dbReference>
<feature type="transmembrane region" description="Helical" evidence="1">
    <location>
        <begin position="21"/>
        <end position="40"/>
    </location>
</feature>
<keyword evidence="4" id="KW-1185">Reference proteome</keyword>
<evidence type="ECO:0000259" key="2">
    <source>
        <dbReference type="Pfam" id="PF10756"/>
    </source>
</evidence>
<proteinExistence type="predicted"/>
<evidence type="ECO:0000313" key="4">
    <source>
        <dbReference type="Proteomes" id="UP000467130"/>
    </source>
</evidence>
<evidence type="ECO:0000256" key="1">
    <source>
        <dbReference type="SAM" id="Phobius"/>
    </source>
</evidence>
<dbReference type="Proteomes" id="UP000467130">
    <property type="component" value="Chromosome"/>
</dbReference>
<evidence type="ECO:0000313" key="3">
    <source>
        <dbReference type="EMBL" id="BBY23749.1"/>
    </source>
</evidence>
<dbReference type="AlphaFoldDB" id="A0A7I7QBU6"/>
<dbReference type="Pfam" id="PF10756">
    <property type="entry name" value="bPH_6"/>
    <property type="match status" value="1"/>
</dbReference>
<accession>A0A7I7QBU6</accession>
<gene>
    <name evidence="3" type="ORF">MSTO_39540</name>
</gene>
<feature type="domain" description="Low molecular weight protein antigen 6 PH" evidence="2">
    <location>
        <begin position="66"/>
        <end position="143"/>
    </location>
</feature>
<reference evidence="3 4" key="1">
    <citation type="journal article" date="2019" name="Emerg. Microbes Infect.">
        <title>Comprehensive subspecies identification of 175 nontuberculous mycobacteria species based on 7547 genomic profiles.</title>
        <authorList>
            <person name="Matsumoto Y."/>
            <person name="Kinjo T."/>
            <person name="Motooka D."/>
            <person name="Nabeya D."/>
            <person name="Jung N."/>
            <person name="Uechi K."/>
            <person name="Horii T."/>
            <person name="Iida T."/>
            <person name="Fujita J."/>
            <person name="Nakamura S."/>
        </authorList>
    </citation>
    <scope>NUCLEOTIDE SEQUENCE [LARGE SCALE GENOMIC DNA]</scope>
    <source>
        <strain evidence="3 4">JCM 17783</strain>
    </source>
</reference>
<name>A0A7I7QBU6_9MYCO</name>
<feature type="transmembrane region" description="Helical" evidence="1">
    <location>
        <begin position="46"/>
        <end position="63"/>
    </location>
</feature>
<sequence length="149" mass="16013">MVGGAKGSMQQTQWEPRAAGVAGCGLGGLFMAIASVTLVTDPPGRVLVGIAGAGLLLFAGATWRARPKLAITPTGLVMRGWFQTQVLQHDDIKIIRITEFRRFGRRVRFLEVETAGDSLVLFSRWDLGTEPLEVLDALTDAGYAGRNDA</sequence>
<dbReference type="InterPro" id="IPR019692">
    <property type="entry name" value="CFP-6_PH"/>
</dbReference>
<keyword evidence="1" id="KW-0812">Transmembrane</keyword>
<keyword evidence="1" id="KW-1133">Transmembrane helix</keyword>